<proteinExistence type="predicted"/>
<keyword evidence="2" id="KW-1185">Reference proteome</keyword>
<protein>
    <submittedName>
        <fullName evidence="1">Alpha/beta hydrolase</fullName>
    </submittedName>
</protein>
<evidence type="ECO:0000313" key="2">
    <source>
        <dbReference type="Proteomes" id="UP001375539"/>
    </source>
</evidence>
<dbReference type="EMBL" id="JBBKAI010000002">
    <property type="protein sequence ID" value="MEJ8655269.1"/>
    <property type="molecule type" value="Genomic_DNA"/>
</dbReference>
<name>A0ACC6QAB1_9ACTN</name>
<gene>
    <name evidence="1" type="ORF">WKI58_01800</name>
</gene>
<accession>A0ACC6QAB1</accession>
<organism evidence="1 2">
    <name type="scientific">Streptomyces pratisoli</name>
    <dbReference type="NCBI Taxonomy" id="3139917"/>
    <lineage>
        <taxon>Bacteria</taxon>
        <taxon>Bacillati</taxon>
        <taxon>Actinomycetota</taxon>
        <taxon>Actinomycetes</taxon>
        <taxon>Kitasatosporales</taxon>
        <taxon>Streptomycetaceae</taxon>
        <taxon>Streptomyces</taxon>
    </lineage>
</organism>
<reference evidence="1" key="1">
    <citation type="submission" date="2024-03" db="EMBL/GenBank/DDBJ databases">
        <title>Novel Streptomyces species of biotechnological and ecological value are a feature of Machair soil.</title>
        <authorList>
            <person name="Prole J.R."/>
            <person name="Goodfellow M."/>
            <person name="Allenby N."/>
            <person name="Ward A.C."/>
        </authorList>
    </citation>
    <scope>NUCLEOTIDE SEQUENCE</scope>
    <source>
        <strain evidence="1">MS1.AVA.4</strain>
    </source>
</reference>
<keyword evidence="1" id="KW-0378">Hydrolase</keyword>
<evidence type="ECO:0000313" key="1">
    <source>
        <dbReference type="EMBL" id="MEJ8655269.1"/>
    </source>
</evidence>
<dbReference type="Proteomes" id="UP001375539">
    <property type="component" value="Unassembled WGS sequence"/>
</dbReference>
<comment type="caution">
    <text evidence="1">The sequence shown here is derived from an EMBL/GenBank/DDBJ whole genome shotgun (WGS) entry which is preliminary data.</text>
</comment>
<sequence>MTTPPAELELAVDGGALRVLRFGEGPRTAVAAHGITASGMSFRALARHLPPDWSLFALDLRGRGGSAAAPGPYGFDTHAADLCAVAERWGGGARVALAGHSMGACVALRAAARRPELFDRLLLIDGGLPVPAAPDADPDALLDASLGPILARLSRTFDSDEAYVSQFRAHPALGPDWNDDIEAYVRYDITGPEGARRSRAQEGPVRRDGRELLASAAALAEDLAGLSVPTKVLYAPRGTTGTEPGVLDAGLVAHWTSRTSLLTAEAIPECNHFTLLMSGTPAKTVADRLVSMA</sequence>